<organism evidence="1 2">
    <name type="scientific">Entomophthora muscae</name>
    <dbReference type="NCBI Taxonomy" id="34485"/>
    <lineage>
        <taxon>Eukaryota</taxon>
        <taxon>Fungi</taxon>
        <taxon>Fungi incertae sedis</taxon>
        <taxon>Zoopagomycota</taxon>
        <taxon>Entomophthoromycotina</taxon>
        <taxon>Entomophthoromycetes</taxon>
        <taxon>Entomophthorales</taxon>
        <taxon>Entomophthoraceae</taxon>
        <taxon>Entomophthora</taxon>
    </lineage>
</organism>
<gene>
    <name evidence="1" type="ORF">DSO57_1036188</name>
</gene>
<reference evidence="1" key="1">
    <citation type="submission" date="2022-04" db="EMBL/GenBank/DDBJ databases">
        <title>Genome of the entomopathogenic fungus Entomophthora muscae.</title>
        <authorList>
            <person name="Elya C."/>
            <person name="Lovett B.R."/>
            <person name="Lee E."/>
            <person name="Macias A.M."/>
            <person name="Hajek A.E."/>
            <person name="De Bivort B.L."/>
            <person name="Kasson M.T."/>
            <person name="De Fine Licht H.H."/>
            <person name="Stajich J.E."/>
        </authorList>
    </citation>
    <scope>NUCLEOTIDE SEQUENCE</scope>
    <source>
        <strain evidence="1">Berkeley</strain>
    </source>
</reference>
<proteinExistence type="predicted"/>
<dbReference type="EMBL" id="QTSX02004600">
    <property type="protein sequence ID" value="KAJ9063895.1"/>
    <property type="molecule type" value="Genomic_DNA"/>
</dbReference>
<sequence>MPDKVPPHSDPQIIQAYNNQSEKEEKRLQKTFVPIQDRHEVDDKVWVMNTNKSKLQTEKIDPAIILKVNKNNTYLVQELGKQKQDKFLHHDCLRPCKARQKQQETVVPATKQQAERLSPSPLDPPARFQVNGVVTCNLIIQSLGDRLGSQLKFPNSTT</sequence>
<keyword evidence="2" id="KW-1185">Reference proteome</keyword>
<comment type="caution">
    <text evidence="1">The sequence shown here is derived from an EMBL/GenBank/DDBJ whole genome shotgun (WGS) entry which is preliminary data.</text>
</comment>
<accession>A0ACC2SNK5</accession>
<dbReference type="Proteomes" id="UP001165960">
    <property type="component" value="Unassembled WGS sequence"/>
</dbReference>
<protein>
    <submittedName>
        <fullName evidence="1">Uncharacterized protein</fullName>
    </submittedName>
</protein>
<evidence type="ECO:0000313" key="1">
    <source>
        <dbReference type="EMBL" id="KAJ9063895.1"/>
    </source>
</evidence>
<name>A0ACC2SNK5_9FUNG</name>
<evidence type="ECO:0000313" key="2">
    <source>
        <dbReference type="Proteomes" id="UP001165960"/>
    </source>
</evidence>